<dbReference type="Gene3D" id="1.10.260.40">
    <property type="entry name" value="lambda repressor-like DNA-binding domains"/>
    <property type="match status" value="1"/>
</dbReference>
<evidence type="ECO:0000313" key="6">
    <source>
        <dbReference type="EMBL" id="MBD0413890.1"/>
    </source>
</evidence>
<dbReference type="AlphaFoldDB" id="A0A8J6U496"/>
<reference evidence="6" key="1">
    <citation type="submission" date="2020-09" db="EMBL/GenBank/DDBJ databases">
        <title>Genome seq and assembly of Tianweitania sp.</title>
        <authorList>
            <person name="Chhetri G."/>
        </authorList>
    </citation>
    <scope>NUCLEOTIDE SEQUENCE</scope>
    <source>
        <strain evidence="6">Rool2</strain>
    </source>
</reference>
<evidence type="ECO:0000259" key="5">
    <source>
        <dbReference type="PROSITE" id="PS50932"/>
    </source>
</evidence>
<dbReference type="SUPFAM" id="SSF53822">
    <property type="entry name" value="Periplasmic binding protein-like I"/>
    <property type="match status" value="1"/>
</dbReference>
<evidence type="ECO:0000256" key="3">
    <source>
        <dbReference type="ARBA" id="ARBA00023125"/>
    </source>
</evidence>
<evidence type="ECO:0000313" key="7">
    <source>
        <dbReference type="Proteomes" id="UP000643405"/>
    </source>
</evidence>
<dbReference type="GO" id="GO:0000976">
    <property type="term" value="F:transcription cis-regulatory region binding"/>
    <property type="evidence" value="ECO:0007669"/>
    <property type="project" value="TreeGrafter"/>
</dbReference>
<protein>
    <submittedName>
        <fullName evidence="6">LacI family DNA-binding transcriptional regulator</fullName>
    </submittedName>
</protein>
<dbReference type="SUPFAM" id="SSF47413">
    <property type="entry name" value="lambda repressor-like DNA-binding domains"/>
    <property type="match status" value="1"/>
</dbReference>
<dbReference type="PANTHER" id="PTHR30146">
    <property type="entry name" value="LACI-RELATED TRANSCRIPTIONAL REPRESSOR"/>
    <property type="match status" value="1"/>
</dbReference>
<dbReference type="CDD" id="cd06288">
    <property type="entry name" value="PBP1_sucrose_transcription_regulator"/>
    <property type="match status" value="1"/>
</dbReference>
<dbReference type="Proteomes" id="UP000643405">
    <property type="component" value="Unassembled WGS sequence"/>
</dbReference>
<dbReference type="InterPro" id="IPR046335">
    <property type="entry name" value="LacI/GalR-like_sensor"/>
</dbReference>
<gene>
    <name evidence="6" type="ORF">ICI42_04400</name>
</gene>
<evidence type="ECO:0000256" key="2">
    <source>
        <dbReference type="ARBA" id="ARBA00023015"/>
    </source>
</evidence>
<keyword evidence="7" id="KW-1185">Reference proteome</keyword>
<evidence type="ECO:0000256" key="4">
    <source>
        <dbReference type="ARBA" id="ARBA00023163"/>
    </source>
</evidence>
<dbReference type="Pfam" id="PF13377">
    <property type="entry name" value="Peripla_BP_3"/>
    <property type="match status" value="1"/>
</dbReference>
<proteinExistence type="predicted"/>
<dbReference type="EMBL" id="JACVVX010000001">
    <property type="protein sequence ID" value="MBD0413890.1"/>
    <property type="molecule type" value="Genomic_DNA"/>
</dbReference>
<dbReference type="SMART" id="SM00354">
    <property type="entry name" value="HTH_LACI"/>
    <property type="match status" value="1"/>
</dbReference>
<dbReference type="PANTHER" id="PTHR30146:SF148">
    <property type="entry name" value="HTH-TYPE TRANSCRIPTIONAL REPRESSOR PURR-RELATED"/>
    <property type="match status" value="1"/>
</dbReference>
<dbReference type="GO" id="GO:0003700">
    <property type="term" value="F:DNA-binding transcription factor activity"/>
    <property type="evidence" value="ECO:0007669"/>
    <property type="project" value="TreeGrafter"/>
</dbReference>
<dbReference type="CDD" id="cd01392">
    <property type="entry name" value="HTH_LacI"/>
    <property type="match status" value="1"/>
</dbReference>
<sequence>MMDVAAAAGVSQATVSLVLSGTKGARLADATRARVVEAAKALGYRFVRRGTKAPPGGRSAIVFVADETSTDPWMSLAFEGARDKALEYGINMLMVVSHGDAELEANIIGGLKNLPILGLIYGTILTRLVQIPPALSDLSIVLVNCYDENREHHSVLPGDLLGGRTATEHLLLSGRSRIGFINGQQGVDAARDRLKGYKQALASNDIAFDPALVRPGNWEPSAGYEMTMELMALDNPPDAIFCANDMMAVGCFDALKQLNVRIPDDVAVIGFDDRDIAQYTHPPLSTLVLPLYEMGRTAAELLIEAAGGLHTNPSRIKVECELIARQSTATSRYLDDIEATLAAQ</sequence>
<keyword evidence="2" id="KW-0805">Transcription regulation</keyword>
<accession>A0A8J6U496</accession>
<evidence type="ECO:0000256" key="1">
    <source>
        <dbReference type="ARBA" id="ARBA00022491"/>
    </source>
</evidence>
<keyword evidence="4" id="KW-0804">Transcription</keyword>
<dbReference type="InterPro" id="IPR010982">
    <property type="entry name" value="Lambda_DNA-bd_dom_sf"/>
</dbReference>
<keyword evidence="3 6" id="KW-0238">DNA-binding</keyword>
<feature type="domain" description="HTH lacI-type" evidence="5">
    <location>
        <begin position="1"/>
        <end position="53"/>
    </location>
</feature>
<keyword evidence="1" id="KW-0678">Repressor</keyword>
<dbReference type="Pfam" id="PF00356">
    <property type="entry name" value="LacI"/>
    <property type="match status" value="1"/>
</dbReference>
<dbReference type="PROSITE" id="PS50932">
    <property type="entry name" value="HTH_LACI_2"/>
    <property type="match status" value="1"/>
</dbReference>
<organism evidence="6 7">
    <name type="scientific">Oryzicola mucosus</name>
    <dbReference type="NCBI Taxonomy" id="2767425"/>
    <lineage>
        <taxon>Bacteria</taxon>
        <taxon>Pseudomonadati</taxon>
        <taxon>Pseudomonadota</taxon>
        <taxon>Alphaproteobacteria</taxon>
        <taxon>Hyphomicrobiales</taxon>
        <taxon>Phyllobacteriaceae</taxon>
        <taxon>Oryzicola</taxon>
    </lineage>
</organism>
<dbReference type="Gene3D" id="3.40.50.2300">
    <property type="match status" value="2"/>
</dbReference>
<name>A0A8J6U496_9HYPH</name>
<dbReference type="InterPro" id="IPR000843">
    <property type="entry name" value="HTH_LacI"/>
</dbReference>
<comment type="caution">
    <text evidence="6">The sequence shown here is derived from an EMBL/GenBank/DDBJ whole genome shotgun (WGS) entry which is preliminary data.</text>
</comment>
<dbReference type="InterPro" id="IPR028082">
    <property type="entry name" value="Peripla_BP_I"/>
</dbReference>